<organism evidence="2 3">
    <name type="scientific">Lentilactobacillus curieae</name>
    <dbReference type="NCBI Taxonomy" id="1138822"/>
    <lineage>
        <taxon>Bacteria</taxon>
        <taxon>Bacillati</taxon>
        <taxon>Bacillota</taxon>
        <taxon>Bacilli</taxon>
        <taxon>Lactobacillales</taxon>
        <taxon>Lactobacillaceae</taxon>
        <taxon>Lentilactobacillus</taxon>
    </lineage>
</organism>
<dbReference type="eggNOG" id="ENOG5031ES7">
    <property type="taxonomic scope" value="Bacteria"/>
</dbReference>
<protein>
    <recommendedName>
        <fullName evidence="4">DUF2798 domain-containing protein</fullName>
    </recommendedName>
</protein>
<evidence type="ECO:0008006" key="4">
    <source>
        <dbReference type="Google" id="ProtNLM"/>
    </source>
</evidence>
<keyword evidence="3" id="KW-1185">Reference proteome</keyword>
<accession>A0A1S6QL74</accession>
<evidence type="ECO:0000256" key="1">
    <source>
        <dbReference type="SAM" id="Phobius"/>
    </source>
</evidence>
<keyword evidence="1" id="KW-0472">Membrane</keyword>
<evidence type="ECO:0000313" key="2">
    <source>
        <dbReference type="EMBL" id="AQW22368.1"/>
    </source>
</evidence>
<dbReference type="EMBL" id="CP018906">
    <property type="protein sequence ID" value="AQW22368.1"/>
    <property type="molecule type" value="Genomic_DNA"/>
</dbReference>
<dbReference type="AlphaFoldDB" id="A0A1S6QL74"/>
<name>A0A1S6QL74_9LACO</name>
<feature type="transmembrane region" description="Helical" evidence="1">
    <location>
        <begin position="54"/>
        <end position="78"/>
    </location>
</feature>
<reference evidence="2 3" key="1">
    <citation type="journal article" date="2015" name="Genome Announc.">
        <title>Genome Sequence of Lactobacillus curieae CCTCC M 2011381T, a Novel Producer of Gamma-aminobutyric Acid.</title>
        <authorList>
            <person name="Wang Y."/>
            <person name="Wang Y."/>
            <person name="Lang C."/>
            <person name="Wei D."/>
            <person name="Xu P."/>
            <person name="Xie J."/>
        </authorList>
    </citation>
    <scope>NUCLEOTIDE SEQUENCE [LARGE SCALE GENOMIC DNA]</scope>
    <source>
        <strain evidence="2 3">CCTCC M 2011381</strain>
    </source>
</reference>
<keyword evidence="1" id="KW-1133">Transmembrane helix</keyword>
<sequence>MDFYMKLPRNRKEFSLFIFIVSVLSVNIIAPLISCFEMGFSFETWKQTLGILPFMWVVVVLLVLLTNSLASKVTGILISEEDSFSAHMIINTLVNVMMMSIVLSVVGVWIGTKTISWFPIEHFFYKWPRNFTISFLVEACIAQPFARLIILKKHQVQDRQLNVH</sequence>
<dbReference type="KEGG" id="lcu:PL11_008295"/>
<feature type="transmembrane region" description="Helical" evidence="1">
    <location>
        <begin position="131"/>
        <end position="150"/>
    </location>
</feature>
<keyword evidence="1" id="KW-0812">Transmembrane</keyword>
<feature type="transmembrane region" description="Helical" evidence="1">
    <location>
        <begin position="14"/>
        <end position="34"/>
    </location>
</feature>
<feature type="transmembrane region" description="Helical" evidence="1">
    <location>
        <begin position="90"/>
        <end position="111"/>
    </location>
</feature>
<gene>
    <name evidence="2" type="ORF">PL11_008295</name>
</gene>
<proteinExistence type="predicted"/>
<evidence type="ECO:0000313" key="3">
    <source>
        <dbReference type="Proteomes" id="UP000030361"/>
    </source>
</evidence>
<dbReference type="OrthoDB" id="7062363at2"/>
<dbReference type="Proteomes" id="UP000030361">
    <property type="component" value="Chromosome"/>
</dbReference>